<dbReference type="Proteomes" id="UP001303222">
    <property type="component" value="Unassembled WGS sequence"/>
</dbReference>
<dbReference type="EMBL" id="MU859075">
    <property type="protein sequence ID" value="KAK3955537.1"/>
    <property type="molecule type" value="Genomic_DNA"/>
</dbReference>
<organism evidence="2 3">
    <name type="scientific">Pseudoneurospora amorphoporcata</name>
    <dbReference type="NCBI Taxonomy" id="241081"/>
    <lineage>
        <taxon>Eukaryota</taxon>
        <taxon>Fungi</taxon>
        <taxon>Dikarya</taxon>
        <taxon>Ascomycota</taxon>
        <taxon>Pezizomycotina</taxon>
        <taxon>Sordariomycetes</taxon>
        <taxon>Sordariomycetidae</taxon>
        <taxon>Sordariales</taxon>
        <taxon>Sordariaceae</taxon>
        <taxon>Pseudoneurospora</taxon>
    </lineage>
</organism>
<protein>
    <submittedName>
        <fullName evidence="2">Uncharacterized protein</fullName>
    </submittedName>
</protein>
<evidence type="ECO:0000256" key="1">
    <source>
        <dbReference type="SAM" id="Phobius"/>
    </source>
</evidence>
<reference evidence="2" key="2">
    <citation type="submission" date="2023-06" db="EMBL/GenBank/DDBJ databases">
        <authorList>
            <consortium name="Lawrence Berkeley National Laboratory"/>
            <person name="Mondo S.J."/>
            <person name="Hensen N."/>
            <person name="Bonometti L."/>
            <person name="Westerberg I."/>
            <person name="Brannstrom I.O."/>
            <person name="Guillou S."/>
            <person name="Cros-Aarteil S."/>
            <person name="Calhoun S."/>
            <person name="Haridas S."/>
            <person name="Kuo A."/>
            <person name="Pangilinan J."/>
            <person name="Riley R."/>
            <person name="Labutti K."/>
            <person name="Andreopoulos B."/>
            <person name="Lipzen A."/>
            <person name="Chen C."/>
            <person name="Yanf M."/>
            <person name="Daum C."/>
            <person name="Ng V."/>
            <person name="Clum A."/>
            <person name="Steindorff A."/>
            <person name="Ohm R."/>
            <person name="Martin F."/>
            <person name="Silar P."/>
            <person name="Natvig D."/>
            <person name="Lalanne C."/>
            <person name="Gautier V."/>
            <person name="Ament-Velasquez S.L."/>
            <person name="Kruys A."/>
            <person name="Hutchinson M.I."/>
            <person name="Powell A.J."/>
            <person name="Barry K."/>
            <person name="Miller A.N."/>
            <person name="Grigoriev I.V."/>
            <person name="Debuchy R."/>
            <person name="Gladieux P."/>
            <person name="Thoren M.H."/>
            <person name="Johannesson H."/>
        </authorList>
    </citation>
    <scope>NUCLEOTIDE SEQUENCE</scope>
    <source>
        <strain evidence="2">CBS 626.80</strain>
    </source>
</reference>
<feature type="transmembrane region" description="Helical" evidence="1">
    <location>
        <begin position="165"/>
        <end position="183"/>
    </location>
</feature>
<reference evidence="2" key="1">
    <citation type="journal article" date="2023" name="Mol. Phylogenet. Evol.">
        <title>Genome-scale phylogeny and comparative genomics of the fungal order Sordariales.</title>
        <authorList>
            <person name="Hensen N."/>
            <person name="Bonometti L."/>
            <person name="Westerberg I."/>
            <person name="Brannstrom I.O."/>
            <person name="Guillou S."/>
            <person name="Cros-Aarteil S."/>
            <person name="Calhoun S."/>
            <person name="Haridas S."/>
            <person name="Kuo A."/>
            <person name="Mondo S."/>
            <person name="Pangilinan J."/>
            <person name="Riley R."/>
            <person name="LaButti K."/>
            <person name="Andreopoulos B."/>
            <person name="Lipzen A."/>
            <person name="Chen C."/>
            <person name="Yan M."/>
            <person name="Daum C."/>
            <person name="Ng V."/>
            <person name="Clum A."/>
            <person name="Steindorff A."/>
            <person name="Ohm R.A."/>
            <person name="Martin F."/>
            <person name="Silar P."/>
            <person name="Natvig D.O."/>
            <person name="Lalanne C."/>
            <person name="Gautier V."/>
            <person name="Ament-Velasquez S.L."/>
            <person name="Kruys A."/>
            <person name="Hutchinson M.I."/>
            <person name="Powell A.J."/>
            <person name="Barry K."/>
            <person name="Miller A.N."/>
            <person name="Grigoriev I.V."/>
            <person name="Debuchy R."/>
            <person name="Gladieux P."/>
            <person name="Hiltunen Thoren M."/>
            <person name="Johannesson H."/>
        </authorList>
    </citation>
    <scope>NUCLEOTIDE SEQUENCE</scope>
    <source>
        <strain evidence="2">CBS 626.80</strain>
    </source>
</reference>
<comment type="caution">
    <text evidence="2">The sequence shown here is derived from an EMBL/GenBank/DDBJ whole genome shotgun (WGS) entry which is preliminary data.</text>
</comment>
<proteinExistence type="predicted"/>
<sequence length="215" mass="24828">MGTDSYLVFCIPHNRAPLTVVKRNQLNMGFRTHTLPALIGLWLLNIMRFMEPATQTLIIISMWVDVMAFIDIRAVASHVAGESYSENEWGFGQTITVTGWLPMVVQFDRAWRCECSYSPRVLCFTSSDLDDDKLIYSIRFSCLAAIIQNLHGIRHWLRRSSKKRLLFNPATIGLFIGGFLAAWNYLDEENSTQTMWYSILVGGSLVFFFFFFFFF</sequence>
<accession>A0AAN6P0M4</accession>
<keyword evidence="3" id="KW-1185">Reference proteome</keyword>
<keyword evidence="1" id="KW-0812">Transmembrane</keyword>
<name>A0AAN6P0M4_9PEZI</name>
<dbReference type="AlphaFoldDB" id="A0AAN6P0M4"/>
<feature type="transmembrane region" description="Helical" evidence="1">
    <location>
        <begin position="195"/>
        <end position="214"/>
    </location>
</feature>
<keyword evidence="1" id="KW-1133">Transmembrane helix</keyword>
<evidence type="ECO:0000313" key="3">
    <source>
        <dbReference type="Proteomes" id="UP001303222"/>
    </source>
</evidence>
<gene>
    <name evidence="2" type="ORF">QBC32DRAFT_34545</name>
</gene>
<evidence type="ECO:0000313" key="2">
    <source>
        <dbReference type="EMBL" id="KAK3955537.1"/>
    </source>
</evidence>
<keyword evidence="1" id="KW-0472">Membrane</keyword>